<gene>
    <name evidence="1" type="ORF">WMO14_02630</name>
</gene>
<evidence type="ECO:0000313" key="1">
    <source>
        <dbReference type="EMBL" id="MEQ2378780.1"/>
    </source>
</evidence>
<dbReference type="RefSeq" id="WP_242858672.1">
    <property type="nucleotide sequence ID" value="NZ_DAWCMB010000333.1"/>
</dbReference>
<organism evidence="1 2">
    <name type="scientific">[Lactobacillus] rogosae</name>
    <dbReference type="NCBI Taxonomy" id="706562"/>
    <lineage>
        <taxon>Bacteria</taxon>
        <taxon>Bacillati</taxon>
        <taxon>Bacillota</taxon>
        <taxon>Clostridia</taxon>
        <taxon>Lachnospirales</taxon>
        <taxon>Lachnospiraceae</taxon>
        <taxon>Lachnospira</taxon>
    </lineage>
</organism>
<dbReference type="Proteomes" id="UP001442364">
    <property type="component" value="Unassembled WGS sequence"/>
</dbReference>
<evidence type="ECO:0000313" key="2">
    <source>
        <dbReference type="Proteomes" id="UP001442364"/>
    </source>
</evidence>
<name>A0ABV1BSP2_9FIRM</name>
<accession>A0ABV1BSP2</accession>
<proteinExistence type="predicted"/>
<keyword evidence="2" id="KW-1185">Reference proteome</keyword>
<dbReference type="EMBL" id="JBBMER010000002">
    <property type="protein sequence ID" value="MEQ2378780.1"/>
    <property type="molecule type" value="Genomic_DNA"/>
</dbReference>
<comment type="caution">
    <text evidence="1">The sequence shown here is derived from an EMBL/GenBank/DDBJ whole genome shotgun (WGS) entry which is preliminary data.</text>
</comment>
<protein>
    <submittedName>
        <fullName evidence="1">Uncharacterized protein</fullName>
    </submittedName>
</protein>
<reference evidence="1 2" key="1">
    <citation type="submission" date="2024-03" db="EMBL/GenBank/DDBJ databases">
        <title>Human intestinal bacterial collection.</title>
        <authorList>
            <person name="Pauvert C."/>
            <person name="Hitch T.C.A."/>
            <person name="Clavel T."/>
        </authorList>
    </citation>
    <scope>NUCLEOTIDE SEQUENCE [LARGE SCALE GENOMIC DNA]</scope>
    <source>
        <strain evidence="1 2">CLA-AA-H255</strain>
    </source>
</reference>
<sequence length="79" mass="9309">MRYKIERTGEKPDYVLNVLIWQGPYASTAMKEEDITAKEFEYSEEGRSSAIQWIQDMYDTNIDRWENAPSINQVKSTLE</sequence>